<keyword evidence="2" id="KW-1185">Reference proteome</keyword>
<reference evidence="1 2" key="1">
    <citation type="submission" date="2020-09" db="EMBL/GenBank/DDBJ databases">
        <title>De no assembly of potato wild relative species, Solanum commersonii.</title>
        <authorList>
            <person name="Cho K."/>
        </authorList>
    </citation>
    <scope>NUCLEOTIDE SEQUENCE [LARGE SCALE GENOMIC DNA]</scope>
    <source>
        <strain evidence="1">LZ3.2</strain>
        <tissue evidence="1">Leaf</tissue>
    </source>
</reference>
<dbReference type="Proteomes" id="UP000824120">
    <property type="component" value="Chromosome 12"/>
</dbReference>
<protein>
    <recommendedName>
        <fullName evidence="3">RNase H family protein</fullName>
    </recommendedName>
</protein>
<dbReference type="EMBL" id="JACXVP010000012">
    <property type="protein sequence ID" value="KAG5571555.1"/>
    <property type="molecule type" value="Genomic_DNA"/>
</dbReference>
<evidence type="ECO:0000313" key="1">
    <source>
        <dbReference type="EMBL" id="KAG5571555.1"/>
    </source>
</evidence>
<organism evidence="1 2">
    <name type="scientific">Solanum commersonii</name>
    <name type="common">Commerson's wild potato</name>
    <name type="synonym">Commerson's nightshade</name>
    <dbReference type="NCBI Taxonomy" id="4109"/>
    <lineage>
        <taxon>Eukaryota</taxon>
        <taxon>Viridiplantae</taxon>
        <taxon>Streptophyta</taxon>
        <taxon>Embryophyta</taxon>
        <taxon>Tracheophyta</taxon>
        <taxon>Spermatophyta</taxon>
        <taxon>Magnoliopsida</taxon>
        <taxon>eudicotyledons</taxon>
        <taxon>Gunneridae</taxon>
        <taxon>Pentapetalae</taxon>
        <taxon>asterids</taxon>
        <taxon>lamiids</taxon>
        <taxon>Solanales</taxon>
        <taxon>Solanaceae</taxon>
        <taxon>Solanoideae</taxon>
        <taxon>Solaneae</taxon>
        <taxon>Solanum</taxon>
    </lineage>
</organism>
<evidence type="ECO:0000313" key="2">
    <source>
        <dbReference type="Proteomes" id="UP000824120"/>
    </source>
</evidence>
<comment type="caution">
    <text evidence="1">The sequence shown here is derived from an EMBL/GenBank/DDBJ whole genome shotgun (WGS) entry which is preliminary data.</text>
</comment>
<dbReference type="InterPro" id="IPR053151">
    <property type="entry name" value="RNase_H-like"/>
</dbReference>
<gene>
    <name evidence="1" type="ORF">H5410_061321</name>
</gene>
<dbReference type="PANTHER" id="PTHR47723:SF24">
    <property type="entry name" value="RNASE H TYPE-1 DOMAIN-CONTAINING PROTEIN"/>
    <property type="match status" value="1"/>
</dbReference>
<dbReference type="PANTHER" id="PTHR47723">
    <property type="entry name" value="OS05G0353850 PROTEIN"/>
    <property type="match status" value="1"/>
</dbReference>
<dbReference type="AlphaFoldDB" id="A0A9J5W7E3"/>
<proteinExistence type="predicted"/>
<dbReference type="InterPro" id="IPR044730">
    <property type="entry name" value="RNase_H-like_dom_plant"/>
</dbReference>
<name>A0A9J5W7E3_SOLCO</name>
<evidence type="ECO:0008006" key="3">
    <source>
        <dbReference type="Google" id="ProtNLM"/>
    </source>
</evidence>
<dbReference type="CDD" id="cd06222">
    <property type="entry name" value="RNase_H_like"/>
    <property type="match status" value="1"/>
</dbReference>
<sequence>MVRLNWDSHSSLKEEIAIIKEKLFDEDAFSENRIAMQRVNVEYNKYLHFEEIFSQQKVGYDWFENGDRNTKFFHNLVKGRRQKSRINRIENSHGDWLEEEGAIANEVVEYFDKKFQQEGDATSFSLLSYIFKAVSEEENTALCAFLVLEDVKKVVFKVSIDSASSPDRLTNDTIIFSSCNEYSLGIIMNILQEYEHQSGQKVNKDKSFFYLHQNVASRIQTLVEQCSWIFAPTTSRHPNLSPHEDIRELFNEEGWDFDDLQNVVLEHVVDHISHNMRYVQLSEVADKPWWTKSSTGDFSVKSVWEVLRKRKNVNEDLKSLWVIWQGKVHVANLMHAWNPNISQISRCCNIPKNETINHLIKIVFQAFPIVIMWFLWERRNTTLHGGTYYYLEGYKVVYNFKMVKWVPPPINWLKGNTDAASKRNPGPSSATFCIRDHEGNLIVAKGIRIRETTNLIAEAIDIRECLVFCRDNMLS</sequence>
<accession>A0A9J5W7E3</accession>
<dbReference type="OrthoDB" id="1300880at2759"/>